<dbReference type="Gene3D" id="1.20.5.350">
    <property type="match status" value="1"/>
</dbReference>
<dbReference type="InterPro" id="IPR038077">
    <property type="entry name" value="Troponin_sf"/>
</dbReference>
<evidence type="ECO:0000313" key="12">
    <source>
        <dbReference type="EMBL" id="GAB0190021.1"/>
    </source>
</evidence>
<sequence>MEPEEKQHKDFIAVTLPGKRCPPKKIAVTGLIAKHLQKTFQRPIDLQLSSTMVLSQCCAADSSSKAKLSSCFSFFSLLLWSSKPDSSSLPHASSKKSLKGSWKNNPHPEEPTGLKPGEPACSPFTGPIIAQITDCINLGNLNAAYSGQVLCTNSIDSIIDMSSLPSDLSLSVIPCTCRQGGFRRSWSRLKVDIQAPLHGDHHKMGQPCFRDINECIEASLEKGKCVLIHCRDCYSLGPTCVILYLMVKHSMRLLAAYEFVRAWYPLDIQECHQDLLVGLEMSLQPGGINITCLKHSLSRKSAMLQLAATEIEREAAAKEVEKQNYLAEHCPPLSLPGSMQELQELCKKLHAKIESVDEERYDTEVKLQKTSKELEDLSQKLFDLRGKFKRPPLRRVRMSADAMLRALLGSKHKVCMDLRANLKQVKKEDTEKEKDLRDVGDWRKNIEEKSGMEGRKKMFEAGES</sequence>
<reference evidence="12 13" key="1">
    <citation type="submission" date="2024-06" db="EMBL/GenBank/DDBJ databases">
        <title>The draft genome of Grus japonensis, version 3.</title>
        <authorList>
            <person name="Nabeshima K."/>
            <person name="Suzuki S."/>
            <person name="Onuma M."/>
        </authorList>
    </citation>
    <scope>NUCLEOTIDE SEQUENCE [LARGE SCALE GENOMIC DNA]</scope>
    <source>
        <strain evidence="12 13">451A</strain>
    </source>
</reference>
<feature type="coiled-coil region" evidence="9">
    <location>
        <begin position="308"/>
        <end position="387"/>
    </location>
</feature>
<dbReference type="Gene3D" id="3.90.190.10">
    <property type="entry name" value="Protein tyrosine phosphatase superfamily"/>
    <property type="match status" value="1"/>
</dbReference>
<dbReference type="InterPro" id="IPR050875">
    <property type="entry name" value="Troponin_I"/>
</dbReference>
<gene>
    <name evidence="12" type="ORF">GRJ2_001467400</name>
</gene>
<evidence type="ECO:0000256" key="3">
    <source>
        <dbReference type="ARBA" id="ARBA00022990"/>
    </source>
</evidence>
<comment type="function">
    <text evidence="1">Troponin I is the inhibitory subunit of troponin, the thin filament regulatory complex which confers calcium-sensitivity to striated muscle actomyosin ATPase activity.</text>
</comment>
<dbReference type="GO" id="GO:0003779">
    <property type="term" value="F:actin binding"/>
    <property type="evidence" value="ECO:0007669"/>
    <property type="project" value="UniProtKB-KW"/>
</dbReference>
<evidence type="ECO:0000256" key="10">
    <source>
        <dbReference type="SAM" id="MobiDB-lite"/>
    </source>
</evidence>
<evidence type="ECO:0000259" key="11">
    <source>
        <dbReference type="Pfam" id="PF00782"/>
    </source>
</evidence>
<evidence type="ECO:0000256" key="6">
    <source>
        <dbReference type="ARBA" id="ARBA00038767"/>
    </source>
</evidence>
<dbReference type="CDD" id="cd14498">
    <property type="entry name" value="DSP"/>
    <property type="match status" value="1"/>
</dbReference>
<dbReference type="SUPFAM" id="SSF90250">
    <property type="entry name" value="Troponin coil-coiled subunits"/>
    <property type="match status" value="1"/>
</dbReference>
<evidence type="ECO:0000256" key="7">
    <source>
        <dbReference type="ARBA" id="ARBA00039349"/>
    </source>
</evidence>
<evidence type="ECO:0000313" key="13">
    <source>
        <dbReference type="Proteomes" id="UP001623348"/>
    </source>
</evidence>
<dbReference type="Pfam" id="PF00992">
    <property type="entry name" value="Troponin"/>
    <property type="match status" value="1"/>
</dbReference>
<dbReference type="Proteomes" id="UP001623348">
    <property type="component" value="Unassembled WGS sequence"/>
</dbReference>
<evidence type="ECO:0000256" key="8">
    <source>
        <dbReference type="ARBA" id="ARBA00042462"/>
    </source>
</evidence>
<dbReference type="InterPro" id="IPR029021">
    <property type="entry name" value="Prot-tyrosine_phosphatase-like"/>
</dbReference>
<dbReference type="InterPro" id="IPR000340">
    <property type="entry name" value="Dual-sp_phosphatase_cat-dom"/>
</dbReference>
<dbReference type="InterPro" id="IPR001978">
    <property type="entry name" value="Troponin"/>
</dbReference>
<evidence type="ECO:0000256" key="5">
    <source>
        <dbReference type="ARBA" id="ARBA00023203"/>
    </source>
</evidence>
<organism evidence="12 13">
    <name type="scientific">Grus japonensis</name>
    <name type="common">Japanese crane</name>
    <name type="synonym">Red-crowned crane</name>
    <dbReference type="NCBI Taxonomy" id="30415"/>
    <lineage>
        <taxon>Eukaryota</taxon>
        <taxon>Metazoa</taxon>
        <taxon>Chordata</taxon>
        <taxon>Craniata</taxon>
        <taxon>Vertebrata</taxon>
        <taxon>Euteleostomi</taxon>
        <taxon>Archelosauria</taxon>
        <taxon>Archosauria</taxon>
        <taxon>Dinosauria</taxon>
        <taxon>Saurischia</taxon>
        <taxon>Theropoda</taxon>
        <taxon>Coelurosauria</taxon>
        <taxon>Aves</taxon>
        <taxon>Neognathae</taxon>
        <taxon>Neoaves</taxon>
        <taxon>Gruiformes</taxon>
        <taxon>Gruidae</taxon>
        <taxon>Grus</taxon>
    </lineage>
</organism>
<dbReference type="PANTHER" id="PTHR13738">
    <property type="entry name" value="TROPONIN I"/>
    <property type="match status" value="1"/>
</dbReference>
<evidence type="ECO:0000256" key="9">
    <source>
        <dbReference type="SAM" id="Coils"/>
    </source>
</evidence>
<keyword evidence="5" id="KW-0009">Actin-binding</keyword>
<feature type="region of interest" description="Disordered" evidence="10">
    <location>
        <begin position="83"/>
        <end position="117"/>
    </location>
</feature>
<keyword evidence="4" id="KW-0514">Muscle protein</keyword>
<comment type="similarity">
    <text evidence="2">Belongs to the troponin I family.</text>
</comment>
<evidence type="ECO:0000256" key="1">
    <source>
        <dbReference type="ARBA" id="ARBA00001988"/>
    </source>
</evidence>
<evidence type="ECO:0000256" key="2">
    <source>
        <dbReference type="ARBA" id="ARBA00009930"/>
    </source>
</evidence>
<keyword evidence="3" id="KW-0007">Acetylation</keyword>
<dbReference type="SUPFAM" id="SSF52799">
    <property type="entry name" value="(Phosphotyrosine protein) phosphatases II"/>
    <property type="match status" value="1"/>
</dbReference>
<comment type="subunit">
    <text evidence="6">Binds to actin and tropomyosin.</text>
</comment>
<dbReference type="PANTHER" id="PTHR13738:SF15">
    <property type="entry name" value="TROPONIN I, FAST SKELETAL MUSCLE"/>
    <property type="match status" value="1"/>
</dbReference>
<feature type="domain" description="Dual specificity phosphatase catalytic" evidence="11">
    <location>
        <begin position="192"/>
        <end position="262"/>
    </location>
</feature>
<dbReference type="FunFam" id="1.20.5.350:FF:000002">
    <property type="entry name" value="troponin I, fast skeletal muscle"/>
    <property type="match status" value="1"/>
</dbReference>
<dbReference type="Gene3D" id="6.10.250.180">
    <property type="match status" value="1"/>
</dbReference>
<keyword evidence="13" id="KW-1185">Reference proteome</keyword>
<accession>A0ABC9WXK4</accession>
<dbReference type="Pfam" id="PF00782">
    <property type="entry name" value="DSPc"/>
    <property type="match status" value="1"/>
</dbReference>
<dbReference type="EMBL" id="BAAFJT010000005">
    <property type="protein sequence ID" value="GAB0190021.1"/>
    <property type="molecule type" value="Genomic_DNA"/>
</dbReference>
<keyword evidence="9" id="KW-0175">Coiled coil</keyword>
<dbReference type="AlphaFoldDB" id="A0ABC9WXK4"/>
<name>A0ABC9WXK4_GRUJA</name>
<proteinExistence type="inferred from homology"/>
<feature type="compositionally biased region" description="Low complexity" evidence="10">
    <location>
        <begin position="83"/>
        <end position="92"/>
    </location>
</feature>
<protein>
    <recommendedName>
        <fullName evidence="7">Troponin I, fast skeletal muscle</fullName>
    </recommendedName>
    <alternativeName>
        <fullName evidence="8">Troponin I, fast-twitch isoform</fullName>
    </alternativeName>
</protein>
<comment type="caution">
    <text evidence="12">The sequence shown here is derived from an EMBL/GenBank/DDBJ whole genome shotgun (WGS) entry which is preliminary data.</text>
</comment>
<evidence type="ECO:0000256" key="4">
    <source>
        <dbReference type="ARBA" id="ARBA00023179"/>
    </source>
</evidence>